<sequence length="137" mass="16321">MSLYTYVTKVFCNKIRKNKHFFQTLLKTYTIFLFEDNGCFCKQSGKQHVMKKLPFNEFKNMTMLGLLCQNAKTVKVLMSQPYRWQKKFYNKNVTQMMNNNNKCLKHKIVTGRNFSKNGVSKSVPKESQNVKKYFFKL</sequence>
<reference evidence="1 2" key="1">
    <citation type="journal article" date="2013" name="Curr. Biol.">
        <title>The Genome of the Foraminiferan Reticulomyxa filosa.</title>
        <authorList>
            <person name="Glockner G."/>
            <person name="Hulsmann N."/>
            <person name="Schleicher M."/>
            <person name="Noegel A.A."/>
            <person name="Eichinger L."/>
            <person name="Gallinger C."/>
            <person name="Pawlowski J."/>
            <person name="Sierra R."/>
            <person name="Euteneuer U."/>
            <person name="Pillet L."/>
            <person name="Moustafa A."/>
            <person name="Platzer M."/>
            <person name="Groth M."/>
            <person name="Szafranski K."/>
            <person name="Schliwa M."/>
        </authorList>
    </citation>
    <scope>NUCLEOTIDE SEQUENCE [LARGE SCALE GENOMIC DNA]</scope>
</reference>
<comment type="caution">
    <text evidence="1">The sequence shown here is derived from an EMBL/GenBank/DDBJ whole genome shotgun (WGS) entry which is preliminary data.</text>
</comment>
<evidence type="ECO:0000313" key="1">
    <source>
        <dbReference type="EMBL" id="ETO12353.1"/>
    </source>
</evidence>
<dbReference type="AlphaFoldDB" id="X6MEC0"/>
<organism evidence="1 2">
    <name type="scientific">Reticulomyxa filosa</name>
    <dbReference type="NCBI Taxonomy" id="46433"/>
    <lineage>
        <taxon>Eukaryota</taxon>
        <taxon>Sar</taxon>
        <taxon>Rhizaria</taxon>
        <taxon>Retaria</taxon>
        <taxon>Foraminifera</taxon>
        <taxon>Monothalamids</taxon>
        <taxon>Reticulomyxidae</taxon>
        <taxon>Reticulomyxa</taxon>
    </lineage>
</organism>
<name>X6MEC0_RETFI</name>
<proteinExistence type="predicted"/>
<protein>
    <submittedName>
        <fullName evidence="1">Uncharacterized protein</fullName>
    </submittedName>
</protein>
<evidence type="ECO:0000313" key="2">
    <source>
        <dbReference type="Proteomes" id="UP000023152"/>
    </source>
</evidence>
<accession>X6MEC0</accession>
<keyword evidence="2" id="KW-1185">Reference proteome</keyword>
<dbReference type="EMBL" id="ASPP01021493">
    <property type="protein sequence ID" value="ETO12353.1"/>
    <property type="molecule type" value="Genomic_DNA"/>
</dbReference>
<dbReference type="Proteomes" id="UP000023152">
    <property type="component" value="Unassembled WGS sequence"/>
</dbReference>
<gene>
    <name evidence="1" type="ORF">RFI_25021</name>
</gene>